<dbReference type="KEGG" id="glz:GLAREA_05497"/>
<protein>
    <recommendedName>
        <fullName evidence="4">Mediator complex subunit 15 KIX domain-containing protein</fullName>
    </recommendedName>
</protein>
<feature type="compositionally biased region" description="Low complexity" evidence="3">
    <location>
        <begin position="870"/>
        <end position="901"/>
    </location>
</feature>
<dbReference type="GO" id="GO:0016592">
    <property type="term" value="C:mediator complex"/>
    <property type="evidence" value="ECO:0007669"/>
    <property type="project" value="InterPro"/>
</dbReference>
<feature type="compositionally biased region" description="Low complexity" evidence="3">
    <location>
        <begin position="16"/>
        <end position="46"/>
    </location>
</feature>
<keyword evidence="2" id="KW-0539">Nucleus</keyword>
<feature type="domain" description="Mediator complex subunit 15 KIX" evidence="4">
    <location>
        <begin position="65"/>
        <end position="143"/>
    </location>
</feature>
<sequence>MDSTGFPPHNMGGPNQAMQMQQQAHIQQQQRQQQQQRAGGPQPTQQQMHAMIFQNLSTQTGPLSGWQSQVAMSERVGLIYNLVSSLRLASAGQATAPGPGQMMQIGIKFEKEIFDRSIDKAAYKRALDEKLQQLLERRNQNQTSLQHSINQQAQAQAAQNQQAQMMMQNGMHGQQSRAMGQQPSQQGFQHLQHQMQATPLPGQQPHPQMGMGMGNDSLPLNMGQNHQQQQFQMAMQQAQQQQQNGMGRPLNGQNNFNQPDSALLMELANRLLNQTSMEERVALKNRLLESMTPQVLQDLQMRGQDPLIMYFRQQALQRLRNDKQLRIQQAQQQLAMSQQAQGLPNGAPMQQQRSMNPSPLNGQSQLAAGMGTNSDFNFLNNMDNLAAQQKQAAMAAEAGQVVVPANAAQRNGTPQPGAMSGQQLNMGMNGQQGVPNQMNAAQQQQIRNNQQLQQQQRLAQQQTHQAQIQARMNAQKMGLQGQPGGMGNGPMPPQQSPALPTLNAPLRTPSQMGHQDSPQVNPNSHFGQQLDPRFAQANNRGLMGPGAGMNAGFNPQQLMASMSREQQQKVGQLPPDKLQEVLMKLNEQRAMNSANPQRPQMQQGNNQIQPGMQVPQGNQFGMPGQRPAQLNGSNMTPQQQIALQEQIARLQQNPQQRQPLPPHMEQNIVRTMDGVDFPSNLHNHGSFPQGVPPEIKKWGPLKVWVQQNQNSIAPEVPETLRQLQRIHWQAMVRGRNSTVQAGQAGGMQPGIQGGQAGMPGMPMSAPVAPMTQNAMQQPPGMNMAGLGQIRQPTQQEIQNARQHPSGRMAAATDDQIRQFLMQQQRHRQQMMQNMQMQNQMPQLNMQQGRSGQQPQMANARPAVQPPAQPNQPKQMPPNVNTPNAANNNLQNANRNARPAANSTQNGPQNSSPAQPSKSLKRSQSDDVIEVPNPNISQPSRQPVQQAHAAQQNQQTLQNQAGNAQQNQGQKPVVPPGRPSLNLTPQQVAALDPEARKKHDLGVRLARAEQKIKAFASDEQEKSDNTQFVPVPMNADTKASVQTMLKEILTPLMNMSRAMPRYYMISQDEKRARTFYALKSKIARQFQDPQMSQMKDSLSISLKDIENARMFLNDIVNDLSQRHPTMKKSLATVPQPAPTSQSTAPNNAAQALSTAPSTVPLNAANLQEQQQQLNKMHHRSGSRSNVPAAPTQTHAPYQFGSAKSPPDGVPAYDRSYALKNNLTQENLQLPAHKNKKQRPNSNAPGQNSSANASPQVSKTPISPDMKRQISESKLQAKPSLCCSEPECERHNVGFDNEEALRQHTQEEHIKPLSNPLQYAQQNLASSLGLDNQGRQQHQVAAKQSSTQPPTAAKMAQSVSKQGQTPTMKAGNTPASSTPMHRQASMNRQPSGAGARPATPAKGTPLKDGASNEAKQTAPVPEPVIEDPWANATIDPNDLFQAFQPFESGAGGAISDMNVYRSITPNDTPESSKDSGVSEPNSDISEGVGLDISLDLFGDNSWEPFGSSDANMLFDMDNFGASKDVDAMMFDDPQAPLNLSWDDVVDPSAFDKPFSFDTSYYSMNAD</sequence>
<evidence type="ECO:0000259" key="4">
    <source>
        <dbReference type="Pfam" id="PF16987"/>
    </source>
</evidence>
<dbReference type="Pfam" id="PF05397">
    <property type="entry name" value="Med15_fungi"/>
    <property type="match status" value="1"/>
</dbReference>
<feature type="compositionally biased region" description="Polar residues" evidence="3">
    <location>
        <begin position="628"/>
        <end position="638"/>
    </location>
</feature>
<feature type="compositionally biased region" description="Polar residues" evidence="3">
    <location>
        <begin position="1330"/>
        <end position="1348"/>
    </location>
</feature>
<comment type="subcellular location">
    <subcellularLocation>
        <location evidence="1">Nucleus</location>
    </subcellularLocation>
</comment>
<feature type="compositionally biased region" description="Polar residues" evidence="3">
    <location>
        <begin position="1355"/>
        <end position="1365"/>
    </location>
</feature>
<dbReference type="GO" id="GO:0003712">
    <property type="term" value="F:transcription coregulator activity"/>
    <property type="evidence" value="ECO:0007669"/>
    <property type="project" value="InterPro"/>
</dbReference>
<feature type="compositionally biased region" description="Polar residues" evidence="3">
    <location>
        <begin position="1238"/>
        <end position="1259"/>
    </location>
</feature>
<gene>
    <name evidence="5" type="ORF">GLAREA_05497</name>
</gene>
<feature type="compositionally biased region" description="Low complexity" evidence="3">
    <location>
        <begin position="150"/>
        <end position="169"/>
    </location>
</feature>
<dbReference type="Pfam" id="PF16987">
    <property type="entry name" value="KIX_2"/>
    <property type="match status" value="1"/>
</dbReference>
<reference evidence="5 6" key="1">
    <citation type="journal article" date="2013" name="BMC Genomics">
        <title>Genomics-driven discovery of the pneumocandin biosynthetic gene cluster in the fungus Glarea lozoyensis.</title>
        <authorList>
            <person name="Chen L."/>
            <person name="Yue Q."/>
            <person name="Zhang X."/>
            <person name="Xiang M."/>
            <person name="Wang C."/>
            <person name="Li S."/>
            <person name="Che Y."/>
            <person name="Ortiz-Lopez F.J."/>
            <person name="Bills G.F."/>
            <person name="Liu X."/>
            <person name="An Z."/>
        </authorList>
    </citation>
    <scope>NUCLEOTIDE SEQUENCE [LARGE SCALE GENOMIC DNA]</scope>
    <source>
        <strain evidence="6">ATCC 20868 / MF5171</strain>
    </source>
</reference>
<dbReference type="GO" id="GO:0006357">
    <property type="term" value="P:regulation of transcription by RNA polymerase II"/>
    <property type="evidence" value="ECO:0007669"/>
    <property type="project" value="InterPro"/>
</dbReference>
<proteinExistence type="predicted"/>
<dbReference type="Proteomes" id="UP000016922">
    <property type="component" value="Unassembled WGS sequence"/>
</dbReference>
<dbReference type="RefSeq" id="XP_008076977.1">
    <property type="nucleotide sequence ID" value="XM_008078786.1"/>
</dbReference>
<dbReference type="STRING" id="1116229.S3DGA1"/>
<feature type="compositionally biased region" description="Low complexity" evidence="3">
    <location>
        <begin position="944"/>
        <end position="969"/>
    </location>
</feature>
<feature type="compositionally biased region" description="Low complexity" evidence="3">
    <location>
        <begin position="179"/>
        <end position="191"/>
    </location>
</feature>
<feature type="compositionally biased region" description="Polar residues" evidence="3">
    <location>
        <begin position="595"/>
        <end position="619"/>
    </location>
</feature>
<evidence type="ECO:0000256" key="2">
    <source>
        <dbReference type="ARBA" id="ARBA00023242"/>
    </source>
</evidence>
<feature type="region of interest" description="Disordered" evidence="3">
    <location>
        <begin position="1330"/>
        <end position="1429"/>
    </location>
</feature>
<feature type="compositionally biased region" description="Polar residues" evidence="3">
    <location>
        <begin position="933"/>
        <end position="943"/>
    </location>
</feature>
<name>S3DGA1_GLAL2</name>
<feature type="region of interest" description="Disordered" evidence="3">
    <location>
        <begin position="1168"/>
        <end position="1212"/>
    </location>
</feature>
<feature type="region of interest" description="Disordered" evidence="3">
    <location>
        <begin position="1227"/>
        <end position="1265"/>
    </location>
</feature>
<feature type="region of interest" description="Disordered" evidence="3">
    <location>
        <begin position="1"/>
        <end position="46"/>
    </location>
</feature>
<dbReference type="GeneID" id="19464551"/>
<dbReference type="InterPro" id="IPR036546">
    <property type="entry name" value="MED15_KIX"/>
</dbReference>
<dbReference type="OMA" id="GQLKQWA"/>
<dbReference type="HOGENOM" id="CLU_003853_0_0_1"/>
<evidence type="ECO:0000256" key="3">
    <source>
        <dbReference type="SAM" id="MobiDB-lite"/>
    </source>
</evidence>
<dbReference type="InterPro" id="IPR008626">
    <property type="entry name" value="Mediator_Med15_fun"/>
</dbReference>
<feature type="region of interest" description="Disordered" evidence="3">
    <location>
        <begin position="214"/>
        <end position="258"/>
    </location>
</feature>
<feature type="compositionally biased region" description="Polar residues" evidence="3">
    <location>
        <begin position="1459"/>
        <end position="1482"/>
    </location>
</feature>
<evidence type="ECO:0000256" key="1">
    <source>
        <dbReference type="ARBA" id="ARBA00004123"/>
    </source>
</evidence>
<feature type="compositionally biased region" description="Polar residues" evidence="3">
    <location>
        <begin position="902"/>
        <end position="917"/>
    </location>
</feature>
<feature type="compositionally biased region" description="Polar residues" evidence="3">
    <location>
        <begin position="1371"/>
        <end position="1388"/>
    </location>
</feature>
<evidence type="ECO:0000313" key="5">
    <source>
        <dbReference type="EMBL" id="EPE36159.1"/>
    </source>
</evidence>
<feature type="region of interest" description="Disordered" evidence="3">
    <location>
        <begin position="142"/>
        <end position="191"/>
    </location>
</feature>
<feature type="compositionally biased region" description="Polar residues" evidence="3">
    <location>
        <begin position="1181"/>
        <end position="1194"/>
    </location>
</feature>
<feature type="region of interest" description="Disordered" evidence="3">
    <location>
        <begin position="330"/>
        <end position="365"/>
    </location>
</feature>
<dbReference type="OrthoDB" id="3918840at2759"/>
<evidence type="ECO:0000313" key="6">
    <source>
        <dbReference type="Proteomes" id="UP000016922"/>
    </source>
</evidence>
<dbReference type="eggNOG" id="ENOG502S52Q">
    <property type="taxonomic scope" value="Eukaryota"/>
</dbReference>
<organism evidence="5 6">
    <name type="scientific">Glarea lozoyensis (strain ATCC 20868 / MF5171)</name>
    <dbReference type="NCBI Taxonomy" id="1116229"/>
    <lineage>
        <taxon>Eukaryota</taxon>
        <taxon>Fungi</taxon>
        <taxon>Dikarya</taxon>
        <taxon>Ascomycota</taxon>
        <taxon>Pezizomycotina</taxon>
        <taxon>Leotiomycetes</taxon>
        <taxon>Helotiales</taxon>
        <taxon>Helotiaceae</taxon>
        <taxon>Glarea</taxon>
    </lineage>
</organism>
<accession>S3DGA1</accession>
<feature type="region of interest" description="Disordered" evidence="3">
    <location>
        <begin position="595"/>
        <end position="638"/>
    </location>
</feature>
<feature type="compositionally biased region" description="Low complexity" evidence="3">
    <location>
        <begin position="330"/>
        <end position="343"/>
    </location>
</feature>
<feature type="compositionally biased region" description="Polar residues" evidence="3">
    <location>
        <begin position="1137"/>
        <end position="1152"/>
    </location>
</feature>
<keyword evidence="6" id="KW-1185">Reference proteome</keyword>
<feature type="region of interest" description="Disordered" evidence="3">
    <location>
        <begin position="1126"/>
        <end position="1152"/>
    </location>
</feature>
<feature type="region of interest" description="Disordered" evidence="3">
    <location>
        <begin position="1458"/>
        <end position="1483"/>
    </location>
</feature>
<feature type="region of interest" description="Disordered" evidence="3">
    <location>
        <begin position="437"/>
        <end position="471"/>
    </location>
</feature>
<feature type="compositionally biased region" description="Polar residues" evidence="3">
    <location>
        <begin position="348"/>
        <end position="365"/>
    </location>
</feature>
<feature type="compositionally biased region" description="Low complexity" evidence="3">
    <location>
        <begin position="221"/>
        <end position="247"/>
    </location>
</feature>
<dbReference type="EMBL" id="KE145353">
    <property type="protein sequence ID" value="EPE36159.1"/>
    <property type="molecule type" value="Genomic_DNA"/>
</dbReference>
<feature type="region of interest" description="Disordered" evidence="3">
    <location>
        <begin position="843"/>
        <end position="983"/>
    </location>
</feature>